<dbReference type="Pfam" id="PF07690">
    <property type="entry name" value="MFS_1"/>
    <property type="match status" value="1"/>
</dbReference>
<evidence type="ECO:0000256" key="3">
    <source>
        <dbReference type="ARBA" id="ARBA00023136"/>
    </source>
</evidence>
<evidence type="ECO:0000313" key="8">
    <source>
        <dbReference type="Proteomes" id="UP000306562"/>
    </source>
</evidence>
<keyword evidence="1 5" id="KW-0812">Transmembrane</keyword>
<sequence length="339" mass="36640">MLVSTALLAPLLMGLAIIEEVWQLRGLFLLLGIVAPGNMPYGKILGGWFVQRRGMAYGLLGLGFGIGGPFGLWVGHVCIEAWGWRTTYLVYGVLEGGVALPLLWWLFRERAVPAVQQAAPAVEPGMSEFEAWRTPTFWLLLINQVLTVFVVSGVMTHGVPMLIERELTRGQAATVLSALSIGMVVSQPLMGGLMDRFQTPRVALPFALIAVLGMLIFESANGFAGLWLSIFLIGLGGGGESGTTKYFIARYFGLRRFSVIYGAVQPFTFALSISLGAWLIGALYDQTGSYVLAEWTLLGAFLLATLILLGFRPYPSYSEAQKLSGAPSEPAATRLGQSI</sequence>
<organism evidence="7 8">
    <name type="scientific">Pseudomonas synxantha</name>
    <dbReference type="NCBI Taxonomy" id="47883"/>
    <lineage>
        <taxon>Bacteria</taxon>
        <taxon>Pseudomonadati</taxon>
        <taxon>Pseudomonadota</taxon>
        <taxon>Gammaproteobacteria</taxon>
        <taxon>Pseudomonadales</taxon>
        <taxon>Pseudomonadaceae</taxon>
        <taxon>Pseudomonas</taxon>
    </lineage>
</organism>
<dbReference type="Proteomes" id="UP000306562">
    <property type="component" value="Chromosome"/>
</dbReference>
<gene>
    <name evidence="7" type="primary">yhjX_5</name>
    <name evidence="7" type="ORF">NCTC10696_03707</name>
</gene>
<proteinExistence type="predicted"/>
<keyword evidence="2 5" id="KW-1133">Transmembrane helix</keyword>
<dbReference type="PANTHER" id="PTHR11360:SF284">
    <property type="entry name" value="EG:103B4.3 PROTEIN-RELATED"/>
    <property type="match status" value="1"/>
</dbReference>
<dbReference type="InterPro" id="IPR011701">
    <property type="entry name" value="MFS"/>
</dbReference>
<dbReference type="SUPFAM" id="SSF103473">
    <property type="entry name" value="MFS general substrate transporter"/>
    <property type="match status" value="1"/>
</dbReference>
<dbReference type="PANTHER" id="PTHR11360">
    <property type="entry name" value="MONOCARBOXYLATE TRANSPORTER"/>
    <property type="match status" value="1"/>
</dbReference>
<dbReference type="Gene3D" id="1.20.1250.20">
    <property type="entry name" value="MFS general substrate transporter like domains"/>
    <property type="match status" value="2"/>
</dbReference>
<feature type="transmembrane region" description="Helical" evidence="5">
    <location>
        <begin position="202"/>
        <end position="220"/>
    </location>
</feature>
<feature type="transmembrane region" description="Helical" evidence="5">
    <location>
        <begin position="290"/>
        <end position="311"/>
    </location>
</feature>
<feature type="transmembrane region" description="Helical" evidence="5">
    <location>
        <begin position="226"/>
        <end position="248"/>
    </location>
</feature>
<dbReference type="AlphaFoldDB" id="A0AAX3I994"/>
<dbReference type="GO" id="GO:0022857">
    <property type="term" value="F:transmembrane transporter activity"/>
    <property type="evidence" value="ECO:0007669"/>
    <property type="project" value="InterPro"/>
</dbReference>
<dbReference type="InterPro" id="IPR036259">
    <property type="entry name" value="MFS_trans_sf"/>
</dbReference>
<protein>
    <submittedName>
        <fullName evidence="7">Permease</fullName>
    </submittedName>
</protein>
<evidence type="ECO:0000313" key="7">
    <source>
        <dbReference type="EMBL" id="VTR01960.1"/>
    </source>
</evidence>
<feature type="transmembrane region" description="Helical" evidence="5">
    <location>
        <begin position="88"/>
        <end position="107"/>
    </location>
</feature>
<dbReference type="PROSITE" id="PS50850">
    <property type="entry name" value="MFS"/>
    <property type="match status" value="1"/>
</dbReference>
<feature type="region of interest" description="Disordered" evidence="4">
    <location>
        <begin position="320"/>
        <end position="339"/>
    </location>
</feature>
<reference evidence="7 8" key="1">
    <citation type="submission" date="2019-05" db="EMBL/GenBank/DDBJ databases">
        <authorList>
            <consortium name="Pathogen Informatics"/>
        </authorList>
    </citation>
    <scope>NUCLEOTIDE SEQUENCE [LARGE SCALE GENOMIC DNA]</scope>
    <source>
        <strain evidence="7 8">NCTC10696</strain>
    </source>
</reference>
<accession>A0AAX3I994</accession>
<evidence type="ECO:0000256" key="1">
    <source>
        <dbReference type="ARBA" id="ARBA00022692"/>
    </source>
</evidence>
<evidence type="ECO:0000259" key="6">
    <source>
        <dbReference type="PROSITE" id="PS50850"/>
    </source>
</evidence>
<feature type="domain" description="Major facilitator superfamily (MFS) profile" evidence="6">
    <location>
        <begin position="136"/>
        <end position="339"/>
    </location>
</feature>
<evidence type="ECO:0000256" key="5">
    <source>
        <dbReference type="SAM" id="Phobius"/>
    </source>
</evidence>
<evidence type="ECO:0000256" key="2">
    <source>
        <dbReference type="ARBA" id="ARBA00022989"/>
    </source>
</evidence>
<keyword evidence="3 5" id="KW-0472">Membrane</keyword>
<dbReference type="InterPro" id="IPR050327">
    <property type="entry name" value="Proton-linked_MCT"/>
</dbReference>
<evidence type="ECO:0000256" key="4">
    <source>
        <dbReference type="SAM" id="MobiDB-lite"/>
    </source>
</evidence>
<dbReference type="InterPro" id="IPR020846">
    <property type="entry name" value="MFS_dom"/>
</dbReference>
<feature type="transmembrane region" description="Helical" evidence="5">
    <location>
        <begin position="136"/>
        <end position="159"/>
    </location>
</feature>
<feature type="transmembrane region" description="Helical" evidence="5">
    <location>
        <begin position="260"/>
        <end position="284"/>
    </location>
</feature>
<name>A0AAX3I994_9PSED</name>
<feature type="transmembrane region" description="Helical" evidence="5">
    <location>
        <begin position="56"/>
        <end position="76"/>
    </location>
</feature>
<feature type="transmembrane region" description="Helical" evidence="5">
    <location>
        <begin position="171"/>
        <end position="190"/>
    </location>
</feature>
<dbReference type="EMBL" id="LR590482">
    <property type="protein sequence ID" value="VTR01960.1"/>
    <property type="molecule type" value="Genomic_DNA"/>
</dbReference>
<feature type="transmembrane region" description="Helical" evidence="5">
    <location>
        <begin position="26"/>
        <end position="44"/>
    </location>
</feature>